<comment type="caution">
    <text evidence="6">The sequence shown here is derived from an EMBL/GenBank/DDBJ whole genome shotgun (WGS) entry which is preliminary data.</text>
</comment>
<dbReference type="Gene3D" id="1.10.10.10">
    <property type="entry name" value="Winged helix-like DNA-binding domain superfamily/Winged helix DNA-binding domain"/>
    <property type="match status" value="1"/>
</dbReference>
<reference evidence="6 7" key="1">
    <citation type="submission" date="2024-09" db="EMBL/GenBank/DDBJ databases">
        <authorList>
            <person name="Sun Q."/>
            <person name="Mori K."/>
        </authorList>
    </citation>
    <scope>NUCLEOTIDE SEQUENCE [LARGE SCALE GENOMIC DNA]</scope>
    <source>
        <strain evidence="6 7">KCTC 22789</strain>
    </source>
</reference>
<dbReference type="InterPro" id="IPR058163">
    <property type="entry name" value="LysR-type_TF_proteobact-type"/>
</dbReference>
<keyword evidence="7" id="KW-1185">Reference proteome</keyword>
<protein>
    <submittedName>
        <fullName evidence="6">LysR substrate-binding domain-containing protein</fullName>
    </submittedName>
</protein>
<dbReference type="InterPro" id="IPR005119">
    <property type="entry name" value="LysR_subst-bd"/>
</dbReference>
<evidence type="ECO:0000256" key="4">
    <source>
        <dbReference type="ARBA" id="ARBA00023163"/>
    </source>
</evidence>
<gene>
    <name evidence="6" type="ORF">ACFFII_11485</name>
</gene>
<dbReference type="Proteomes" id="UP001589799">
    <property type="component" value="Unassembled WGS sequence"/>
</dbReference>
<sequence>MDLVDGMRVFVASVETGSFSGAAARLGMSPKLASKYMAELEARLGTQLLQRTTRRLGLTAAGEKLMAQAPDWLDRLEEMTGGLRETHRGLSGTLRLSAPVTFGELQVLSHVRRFRASHPDLVIDLRLSDRFVDLAAEGIDVAIRIGRLGDSALIARLLGRTSLVPVAAGAYLNRAGRPEHLDDLARHICIRDTNMRGDGAWPLTVSGQLHRIAVHGSYLVNSTRMARDLAIEGEGIALCPDYMVQADLDDGRLEQVLPEISGPQLDIHAVYLGQRRLARRTRAFLDFVAQGMAMRTGTP</sequence>
<evidence type="ECO:0000256" key="2">
    <source>
        <dbReference type="ARBA" id="ARBA00023015"/>
    </source>
</evidence>
<accession>A0ABV6I5B7</accession>
<keyword evidence="4" id="KW-0804">Transcription</keyword>
<dbReference type="PANTHER" id="PTHR30537:SF5">
    <property type="entry name" value="HTH-TYPE TRANSCRIPTIONAL ACTIVATOR TTDR-RELATED"/>
    <property type="match status" value="1"/>
</dbReference>
<dbReference type="InterPro" id="IPR000847">
    <property type="entry name" value="LysR_HTH_N"/>
</dbReference>
<dbReference type="RefSeq" id="WP_377699019.1">
    <property type="nucleotide sequence ID" value="NZ_JBHLWE010000037.1"/>
</dbReference>
<proteinExistence type="inferred from homology"/>
<dbReference type="EMBL" id="JBHLWE010000037">
    <property type="protein sequence ID" value="MFC0341382.1"/>
    <property type="molecule type" value="Genomic_DNA"/>
</dbReference>
<evidence type="ECO:0000313" key="6">
    <source>
        <dbReference type="EMBL" id="MFC0341382.1"/>
    </source>
</evidence>
<keyword evidence="3" id="KW-0238">DNA-binding</keyword>
<keyword evidence="2" id="KW-0805">Transcription regulation</keyword>
<dbReference type="CDD" id="cd08422">
    <property type="entry name" value="PBP2_CrgA_like"/>
    <property type="match status" value="1"/>
</dbReference>
<dbReference type="Pfam" id="PF00126">
    <property type="entry name" value="HTH_1"/>
    <property type="match status" value="1"/>
</dbReference>
<name>A0ABV6I5B7_9RHOB</name>
<dbReference type="InterPro" id="IPR036388">
    <property type="entry name" value="WH-like_DNA-bd_sf"/>
</dbReference>
<dbReference type="PANTHER" id="PTHR30537">
    <property type="entry name" value="HTH-TYPE TRANSCRIPTIONAL REGULATOR"/>
    <property type="match status" value="1"/>
</dbReference>
<dbReference type="SUPFAM" id="SSF46785">
    <property type="entry name" value="Winged helix' DNA-binding domain"/>
    <property type="match status" value="1"/>
</dbReference>
<organism evidence="6 7">
    <name type="scientific">Paracoccus niistensis</name>
    <dbReference type="NCBI Taxonomy" id="632935"/>
    <lineage>
        <taxon>Bacteria</taxon>
        <taxon>Pseudomonadati</taxon>
        <taxon>Pseudomonadota</taxon>
        <taxon>Alphaproteobacteria</taxon>
        <taxon>Rhodobacterales</taxon>
        <taxon>Paracoccaceae</taxon>
        <taxon>Paracoccus</taxon>
    </lineage>
</organism>
<dbReference type="SUPFAM" id="SSF53850">
    <property type="entry name" value="Periplasmic binding protein-like II"/>
    <property type="match status" value="1"/>
</dbReference>
<feature type="domain" description="HTH lysR-type" evidence="5">
    <location>
        <begin position="1"/>
        <end position="59"/>
    </location>
</feature>
<dbReference type="Pfam" id="PF03466">
    <property type="entry name" value="LysR_substrate"/>
    <property type="match status" value="1"/>
</dbReference>
<evidence type="ECO:0000259" key="5">
    <source>
        <dbReference type="PROSITE" id="PS50931"/>
    </source>
</evidence>
<dbReference type="PROSITE" id="PS50931">
    <property type="entry name" value="HTH_LYSR"/>
    <property type="match status" value="1"/>
</dbReference>
<evidence type="ECO:0000256" key="3">
    <source>
        <dbReference type="ARBA" id="ARBA00023125"/>
    </source>
</evidence>
<dbReference type="Gene3D" id="3.40.190.290">
    <property type="match status" value="1"/>
</dbReference>
<evidence type="ECO:0000313" key="7">
    <source>
        <dbReference type="Proteomes" id="UP001589799"/>
    </source>
</evidence>
<evidence type="ECO:0000256" key="1">
    <source>
        <dbReference type="ARBA" id="ARBA00009437"/>
    </source>
</evidence>
<comment type="similarity">
    <text evidence="1">Belongs to the LysR transcriptional regulatory family.</text>
</comment>
<dbReference type="InterPro" id="IPR036390">
    <property type="entry name" value="WH_DNA-bd_sf"/>
</dbReference>